<reference evidence="3" key="1">
    <citation type="journal article" date="2016" name="Insect Biochem. Mol. Biol.">
        <title>Multifaceted biological insights from a draft genome sequence of the tobacco hornworm moth, Manduca sexta.</title>
        <authorList>
            <person name="Kanost M.R."/>
            <person name="Arrese E.L."/>
            <person name="Cao X."/>
            <person name="Chen Y.R."/>
            <person name="Chellapilla S."/>
            <person name="Goldsmith M.R."/>
            <person name="Grosse-Wilde E."/>
            <person name="Heckel D.G."/>
            <person name="Herndon N."/>
            <person name="Jiang H."/>
            <person name="Papanicolaou A."/>
            <person name="Qu J."/>
            <person name="Soulages J.L."/>
            <person name="Vogel H."/>
            <person name="Walters J."/>
            <person name="Waterhouse R.M."/>
            <person name="Ahn S.J."/>
            <person name="Almeida F.C."/>
            <person name="An C."/>
            <person name="Aqrawi P."/>
            <person name="Bretschneider A."/>
            <person name="Bryant W.B."/>
            <person name="Bucks S."/>
            <person name="Chao H."/>
            <person name="Chevignon G."/>
            <person name="Christen J.M."/>
            <person name="Clarke D.F."/>
            <person name="Dittmer N.T."/>
            <person name="Ferguson L.C.F."/>
            <person name="Garavelou S."/>
            <person name="Gordon K.H.J."/>
            <person name="Gunaratna R.T."/>
            <person name="Han Y."/>
            <person name="Hauser F."/>
            <person name="He Y."/>
            <person name="Heidel-Fischer H."/>
            <person name="Hirsh A."/>
            <person name="Hu Y."/>
            <person name="Jiang H."/>
            <person name="Kalra D."/>
            <person name="Klinner C."/>
            <person name="Konig C."/>
            <person name="Kovar C."/>
            <person name="Kroll A.R."/>
            <person name="Kuwar S.S."/>
            <person name="Lee S.L."/>
            <person name="Lehman R."/>
            <person name="Li K."/>
            <person name="Li Z."/>
            <person name="Liang H."/>
            <person name="Lovelace S."/>
            <person name="Lu Z."/>
            <person name="Mansfield J.H."/>
            <person name="McCulloch K.J."/>
            <person name="Mathew T."/>
            <person name="Morton B."/>
            <person name="Muzny D.M."/>
            <person name="Neunemann D."/>
            <person name="Ongeri F."/>
            <person name="Pauchet Y."/>
            <person name="Pu L.L."/>
            <person name="Pyrousis I."/>
            <person name="Rao X.J."/>
            <person name="Redding A."/>
            <person name="Roesel C."/>
            <person name="Sanchez-Gracia A."/>
            <person name="Schaack S."/>
            <person name="Shukla A."/>
            <person name="Tetreau G."/>
            <person name="Wang Y."/>
            <person name="Xiong G.H."/>
            <person name="Traut W."/>
            <person name="Walsh T.K."/>
            <person name="Worley K.C."/>
            <person name="Wu D."/>
            <person name="Wu W."/>
            <person name="Wu Y.Q."/>
            <person name="Zhang X."/>
            <person name="Zou Z."/>
            <person name="Zucker H."/>
            <person name="Briscoe A.D."/>
            <person name="Burmester T."/>
            <person name="Clem R.J."/>
            <person name="Feyereisen R."/>
            <person name="Grimmelikhuijzen C.J.P."/>
            <person name="Hamodrakas S.J."/>
            <person name="Hansson B.S."/>
            <person name="Huguet E."/>
            <person name="Jermiin L.S."/>
            <person name="Lan Q."/>
            <person name="Lehman H.K."/>
            <person name="Lorenzen M."/>
            <person name="Merzendorfer H."/>
            <person name="Michalopoulos I."/>
            <person name="Morton D.B."/>
            <person name="Muthukrishnan S."/>
            <person name="Oakeshott J.G."/>
            <person name="Palmer W."/>
            <person name="Park Y."/>
            <person name="Passarelli A.L."/>
            <person name="Rozas J."/>
            <person name="Schwartz L.M."/>
            <person name="Smith W."/>
            <person name="Southgate A."/>
            <person name="Vilcinskas A."/>
            <person name="Vogt R."/>
            <person name="Wang P."/>
            <person name="Werren J."/>
            <person name="Yu X.Q."/>
            <person name="Zhou J.J."/>
            <person name="Brown S.J."/>
            <person name="Scherer S.E."/>
            <person name="Richards S."/>
            <person name="Blissard G.W."/>
        </authorList>
    </citation>
    <scope>NUCLEOTIDE SEQUENCE</scope>
</reference>
<feature type="compositionally biased region" description="Basic residues" evidence="1">
    <location>
        <begin position="571"/>
        <end position="587"/>
    </location>
</feature>
<feature type="domain" description="Reverse transcriptase" evidence="2">
    <location>
        <begin position="133"/>
        <end position="403"/>
    </location>
</feature>
<sequence>MPPLDRPNQRPAFDDDEKAELLASSLESQCSLTDTPVENDIVVAVDTYVESRNATPPPLPTPRPLNINQIVAVGPDVDSPPLDPLAPVTTEEVIILIKALKRRKAPGADGIPNRLLKMLPEHLVKILAAIFNAAFQNCIFPEAWKEAVVIGIHKPGKPASSPTSYRPISLLSSLGKLYERIVLDRLKIVAHLHNLLPPEQFGFRSRHNCVHQVLRITEHVYTKRRYDRPTGAIFFDVEKAFDKVWHNGLLFKLYTLNVPTQLVHIIRDFLSNRGFKYRVEGTLSSRHTISAGVPQGSALSPFLFSLYTSDIPSFEDAHLALFADDTAIYASHRNPDKLVHILQSAADLFGAWCRRWRITINPAKSQAIVFTRHTRVQAPLASIVMSGQAIPWTRKVKYLGVLLDQKLTFVPHVNAVRARAALAMSQLHWLINKNSKLSTRNKIRIFTSCIRPIMTYASPAFAHIPPARLQRMQVLQNQFLRRALGAPWYVRNRNLHVDTDMPTIRHFMHMSSRRYFDRAVNHPNPLIRAVSIYTPFDRAKWRRPRSVLTDPEDDITLAIRRKHEHLKLLHSTRPQFRPRRRGPRRVPRPPDPSISSVGPRAGEDD</sequence>
<dbReference type="PANTHER" id="PTHR19446">
    <property type="entry name" value="REVERSE TRANSCRIPTASES"/>
    <property type="match status" value="1"/>
</dbReference>
<dbReference type="AlphaFoldDB" id="A0A921Z4Z2"/>
<reference evidence="3" key="2">
    <citation type="submission" date="2020-12" db="EMBL/GenBank/DDBJ databases">
        <authorList>
            <person name="Kanost M."/>
        </authorList>
    </citation>
    <scope>NUCLEOTIDE SEQUENCE</scope>
</reference>
<dbReference type="EMBL" id="JH668408">
    <property type="protein sequence ID" value="KAG6451484.1"/>
    <property type="molecule type" value="Genomic_DNA"/>
</dbReference>
<protein>
    <recommendedName>
        <fullName evidence="2">Reverse transcriptase domain-containing protein</fullName>
    </recommendedName>
</protein>
<gene>
    <name evidence="3" type="ORF">O3G_MSEX007165</name>
</gene>
<comment type="caution">
    <text evidence="3">The sequence shown here is derived from an EMBL/GenBank/DDBJ whole genome shotgun (WGS) entry which is preliminary data.</text>
</comment>
<organism evidence="3 4">
    <name type="scientific">Manduca sexta</name>
    <name type="common">Tobacco hawkmoth</name>
    <name type="synonym">Tobacco hornworm</name>
    <dbReference type="NCBI Taxonomy" id="7130"/>
    <lineage>
        <taxon>Eukaryota</taxon>
        <taxon>Metazoa</taxon>
        <taxon>Ecdysozoa</taxon>
        <taxon>Arthropoda</taxon>
        <taxon>Hexapoda</taxon>
        <taxon>Insecta</taxon>
        <taxon>Pterygota</taxon>
        <taxon>Neoptera</taxon>
        <taxon>Endopterygota</taxon>
        <taxon>Lepidoptera</taxon>
        <taxon>Glossata</taxon>
        <taxon>Ditrysia</taxon>
        <taxon>Bombycoidea</taxon>
        <taxon>Sphingidae</taxon>
        <taxon>Sphinginae</taxon>
        <taxon>Sphingini</taxon>
        <taxon>Manduca</taxon>
    </lineage>
</organism>
<dbReference type="InterPro" id="IPR000477">
    <property type="entry name" value="RT_dom"/>
</dbReference>
<dbReference type="Proteomes" id="UP000791440">
    <property type="component" value="Unassembled WGS sequence"/>
</dbReference>
<evidence type="ECO:0000313" key="4">
    <source>
        <dbReference type="Proteomes" id="UP000791440"/>
    </source>
</evidence>
<feature type="region of interest" description="Disordered" evidence="1">
    <location>
        <begin position="571"/>
        <end position="605"/>
    </location>
</feature>
<dbReference type="PROSITE" id="PS50878">
    <property type="entry name" value="RT_POL"/>
    <property type="match status" value="1"/>
</dbReference>
<proteinExistence type="predicted"/>
<evidence type="ECO:0000313" key="3">
    <source>
        <dbReference type="EMBL" id="KAG6451484.1"/>
    </source>
</evidence>
<feature type="region of interest" description="Disordered" evidence="1">
    <location>
        <begin position="1"/>
        <end position="20"/>
    </location>
</feature>
<evidence type="ECO:0000259" key="2">
    <source>
        <dbReference type="PROSITE" id="PS50878"/>
    </source>
</evidence>
<name>A0A921Z4Z2_MANSE</name>
<keyword evidence="4" id="KW-1185">Reference proteome</keyword>
<dbReference type="Pfam" id="PF00078">
    <property type="entry name" value="RVT_1"/>
    <property type="match status" value="1"/>
</dbReference>
<evidence type="ECO:0000256" key="1">
    <source>
        <dbReference type="SAM" id="MobiDB-lite"/>
    </source>
</evidence>
<dbReference type="CDD" id="cd01650">
    <property type="entry name" value="RT_nLTR_like"/>
    <property type="match status" value="1"/>
</dbReference>
<accession>A0A921Z4Z2</accession>